<dbReference type="PANTHER" id="PTHR42718">
    <property type="entry name" value="MAJOR FACILITATOR SUPERFAMILY MULTIDRUG TRANSPORTER MFSC"/>
    <property type="match status" value="1"/>
</dbReference>
<feature type="transmembrane region" description="Helical" evidence="8">
    <location>
        <begin position="218"/>
        <end position="240"/>
    </location>
</feature>
<feature type="transmembrane region" description="Helical" evidence="8">
    <location>
        <begin position="459"/>
        <end position="482"/>
    </location>
</feature>
<dbReference type="PROSITE" id="PS50850">
    <property type="entry name" value="MFS"/>
    <property type="match status" value="1"/>
</dbReference>
<dbReference type="Proteomes" id="UP001597120">
    <property type="component" value="Unassembled WGS sequence"/>
</dbReference>
<feature type="transmembrane region" description="Helical" evidence="8">
    <location>
        <begin position="101"/>
        <end position="120"/>
    </location>
</feature>
<keyword evidence="7 8" id="KW-0472">Membrane</keyword>
<keyword evidence="5 8" id="KW-0812">Transmembrane</keyword>
<comment type="similarity">
    <text evidence="2">Belongs to the major facilitator superfamily. EmrB family.</text>
</comment>
<evidence type="ECO:0000256" key="4">
    <source>
        <dbReference type="ARBA" id="ARBA00022475"/>
    </source>
</evidence>
<feature type="transmembrane region" description="Helical" evidence="8">
    <location>
        <begin position="324"/>
        <end position="342"/>
    </location>
</feature>
<name>A0ABW3D3E1_9BACL</name>
<feature type="transmembrane region" description="Helical" evidence="8">
    <location>
        <begin position="187"/>
        <end position="206"/>
    </location>
</feature>
<dbReference type="Pfam" id="PF07690">
    <property type="entry name" value="MFS_1"/>
    <property type="match status" value="1"/>
</dbReference>
<dbReference type="PANTHER" id="PTHR42718:SF9">
    <property type="entry name" value="MAJOR FACILITATOR SUPERFAMILY MULTIDRUG TRANSPORTER MFSC"/>
    <property type="match status" value="1"/>
</dbReference>
<dbReference type="InterPro" id="IPR036259">
    <property type="entry name" value="MFS_trans_sf"/>
</dbReference>
<dbReference type="NCBIfam" id="TIGR00711">
    <property type="entry name" value="efflux_EmrB"/>
    <property type="match status" value="1"/>
</dbReference>
<gene>
    <name evidence="10" type="ORF">ACFQ03_02050</name>
</gene>
<dbReference type="Gene3D" id="1.20.1250.20">
    <property type="entry name" value="MFS general substrate transporter like domains"/>
    <property type="match status" value="1"/>
</dbReference>
<comment type="subcellular location">
    <subcellularLocation>
        <location evidence="1">Cell membrane</location>
        <topology evidence="1">Multi-pass membrane protein</topology>
    </subcellularLocation>
</comment>
<dbReference type="Gene3D" id="1.20.1720.10">
    <property type="entry name" value="Multidrug resistance protein D"/>
    <property type="match status" value="1"/>
</dbReference>
<evidence type="ECO:0000256" key="5">
    <source>
        <dbReference type="ARBA" id="ARBA00022692"/>
    </source>
</evidence>
<organism evidence="10 11">
    <name type="scientific">Paenibacillus residui</name>
    <dbReference type="NCBI Taxonomy" id="629724"/>
    <lineage>
        <taxon>Bacteria</taxon>
        <taxon>Bacillati</taxon>
        <taxon>Bacillota</taxon>
        <taxon>Bacilli</taxon>
        <taxon>Bacillales</taxon>
        <taxon>Paenibacillaceae</taxon>
        <taxon>Paenibacillus</taxon>
    </lineage>
</organism>
<evidence type="ECO:0000313" key="11">
    <source>
        <dbReference type="Proteomes" id="UP001597120"/>
    </source>
</evidence>
<evidence type="ECO:0000256" key="1">
    <source>
        <dbReference type="ARBA" id="ARBA00004651"/>
    </source>
</evidence>
<reference evidence="11" key="1">
    <citation type="journal article" date="2019" name="Int. J. Syst. Evol. Microbiol.">
        <title>The Global Catalogue of Microorganisms (GCM) 10K type strain sequencing project: providing services to taxonomists for standard genome sequencing and annotation.</title>
        <authorList>
            <consortium name="The Broad Institute Genomics Platform"/>
            <consortium name="The Broad Institute Genome Sequencing Center for Infectious Disease"/>
            <person name="Wu L."/>
            <person name="Ma J."/>
        </authorList>
    </citation>
    <scope>NUCLEOTIDE SEQUENCE [LARGE SCALE GENOMIC DNA]</scope>
    <source>
        <strain evidence="11">CCUG 57263</strain>
    </source>
</reference>
<comment type="caution">
    <text evidence="10">The sequence shown here is derived from an EMBL/GenBank/DDBJ whole genome shotgun (WGS) entry which is preliminary data.</text>
</comment>
<evidence type="ECO:0000313" key="10">
    <source>
        <dbReference type="EMBL" id="MFD0867916.1"/>
    </source>
</evidence>
<feature type="transmembrane region" description="Helical" evidence="8">
    <location>
        <begin position="354"/>
        <end position="372"/>
    </location>
</feature>
<evidence type="ECO:0000256" key="7">
    <source>
        <dbReference type="ARBA" id="ARBA00023136"/>
    </source>
</evidence>
<feature type="transmembrane region" description="Helical" evidence="8">
    <location>
        <begin position="378"/>
        <end position="397"/>
    </location>
</feature>
<protein>
    <submittedName>
        <fullName evidence="10">DHA2 family efflux MFS transporter permease subunit</fullName>
    </submittedName>
</protein>
<dbReference type="InterPro" id="IPR011701">
    <property type="entry name" value="MFS"/>
</dbReference>
<evidence type="ECO:0000256" key="8">
    <source>
        <dbReference type="SAM" id="Phobius"/>
    </source>
</evidence>
<keyword evidence="6 8" id="KW-1133">Transmembrane helix</keyword>
<keyword evidence="4" id="KW-1003">Cell membrane</keyword>
<dbReference type="SUPFAM" id="SSF103473">
    <property type="entry name" value="MFS general substrate transporter"/>
    <property type="match status" value="1"/>
</dbReference>
<feature type="transmembrane region" description="Helical" evidence="8">
    <location>
        <begin position="159"/>
        <end position="181"/>
    </location>
</feature>
<dbReference type="EMBL" id="JBHTIU010000008">
    <property type="protein sequence ID" value="MFD0867916.1"/>
    <property type="molecule type" value="Genomic_DNA"/>
</dbReference>
<dbReference type="PRINTS" id="PR01036">
    <property type="entry name" value="TCRTETB"/>
</dbReference>
<feature type="transmembrane region" description="Helical" evidence="8">
    <location>
        <begin position="126"/>
        <end position="147"/>
    </location>
</feature>
<proteinExistence type="inferred from homology"/>
<evidence type="ECO:0000256" key="6">
    <source>
        <dbReference type="ARBA" id="ARBA00022989"/>
    </source>
</evidence>
<keyword evidence="3" id="KW-0813">Transport</keyword>
<dbReference type="RefSeq" id="WP_144938595.1">
    <property type="nucleotide sequence ID" value="NZ_JBHTIU010000008.1"/>
</dbReference>
<accession>A0ABW3D3E1</accession>
<keyword evidence="11" id="KW-1185">Reference proteome</keyword>
<feature type="transmembrane region" description="Helical" evidence="8">
    <location>
        <begin position="71"/>
        <end position="92"/>
    </location>
</feature>
<evidence type="ECO:0000256" key="2">
    <source>
        <dbReference type="ARBA" id="ARBA00008537"/>
    </source>
</evidence>
<dbReference type="InterPro" id="IPR004638">
    <property type="entry name" value="EmrB-like"/>
</dbReference>
<dbReference type="InterPro" id="IPR020846">
    <property type="entry name" value="MFS_dom"/>
</dbReference>
<feature type="transmembrane region" description="Helical" evidence="8">
    <location>
        <begin position="36"/>
        <end position="59"/>
    </location>
</feature>
<feature type="transmembrane region" description="Helical" evidence="8">
    <location>
        <begin position="252"/>
        <end position="271"/>
    </location>
</feature>
<feature type="transmembrane region" description="Helical" evidence="8">
    <location>
        <begin position="292"/>
        <end position="312"/>
    </location>
</feature>
<sequence>MLNLISKKGGNLVSIQAKVAMKAEKTQSLKTIRGPLIAIIIGMFMVMLDSTAINIAIPILSNEFNSSLSVIQWSVTGYILAEAAIIPIAGWLSDRFGANRIFVISIGLFTFSSILCVFATNAGQFVAFRIMQGLGGGLVMPLSMAMIYRLSPPGKVGAVMGMIGVPSLLAPALGPIVAGWLVNFASWHYIFIINIPVGLIGVILCLKSLPSFERQATAPLDILGILFGPLAFAALVYGVTQGGDSGWDSTNTIIGLAVGVLALLIFIIAELRQQHPLIELRVFRSRVFTRSIIVVWISGIAYYGTLFINPVFLQEVKGHNAFEAGMLMLPQAIASAVFMPIGGRLFDGFGIKPLVVTGMAFIGISAFLLSLISAKDGVGMLILPLVLLGAGIALQGMSLNAHIMQAAPQHLIGRVSSLSGASQQVMASFGIAGLATILTERLKDHPESGVQAPNEIWSQAFSETFLVVMAVAIVGIILGFMIDNHKTDEKQNNNET</sequence>
<feature type="domain" description="Major facilitator superfamily (MFS) profile" evidence="9">
    <location>
        <begin position="35"/>
        <end position="487"/>
    </location>
</feature>
<evidence type="ECO:0000256" key="3">
    <source>
        <dbReference type="ARBA" id="ARBA00022448"/>
    </source>
</evidence>
<evidence type="ECO:0000259" key="9">
    <source>
        <dbReference type="PROSITE" id="PS50850"/>
    </source>
</evidence>
<dbReference type="CDD" id="cd17503">
    <property type="entry name" value="MFS_LmrB_MDR_like"/>
    <property type="match status" value="1"/>
</dbReference>